<dbReference type="InterPro" id="IPR037914">
    <property type="entry name" value="SpoVT-AbrB_sf"/>
</dbReference>
<evidence type="ECO:0000313" key="3">
    <source>
        <dbReference type="Proteomes" id="UP001161406"/>
    </source>
</evidence>
<sequence>MTAAKLRKVGGSAMLAIPPELLETMSVKIGAVFDISVEDGALVAKPSRPKYSLQQLLAEEKAAGIDALAEADRDWLDAPPVGRETW</sequence>
<feature type="domain" description="SpoVT-AbrB" evidence="1">
    <location>
        <begin position="7"/>
        <end position="52"/>
    </location>
</feature>
<dbReference type="EMBL" id="BSNG01000004">
    <property type="protein sequence ID" value="GLQ12452.1"/>
    <property type="molecule type" value="Genomic_DNA"/>
</dbReference>
<dbReference type="RefSeq" id="WP_284394449.1">
    <property type="nucleotide sequence ID" value="NZ_BSNG01000004.1"/>
</dbReference>
<reference evidence="2" key="1">
    <citation type="journal article" date="2014" name="Int. J. Syst. Evol. Microbiol.">
        <title>Complete genome of a new Firmicutes species belonging to the dominant human colonic microbiota ('Ruminococcus bicirculans') reveals two chromosomes and a selective capacity to utilize plant glucans.</title>
        <authorList>
            <consortium name="NISC Comparative Sequencing Program"/>
            <person name="Wegmann U."/>
            <person name="Louis P."/>
            <person name="Goesmann A."/>
            <person name="Henrissat B."/>
            <person name="Duncan S.H."/>
            <person name="Flint H.J."/>
        </authorList>
    </citation>
    <scope>NUCLEOTIDE SEQUENCE</scope>
    <source>
        <strain evidence="2">NBRC 103855</strain>
    </source>
</reference>
<dbReference type="Proteomes" id="UP001161406">
    <property type="component" value="Unassembled WGS sequence"/>
</dbReference>
<protein>
    <submittedName>
        <fullName evidence="2">Antitoxin</fullName>
    </submittedName>
</protein>
<dbReference type="Gene3D" id="2.10.260.10">
    <property type="match status" value="1"/>
</dbReference>
<organism evidence="2 3">
    <name type="scientific">Devosia yakushimensis</name>
    <dbReference type="NCBI Taxonomy" id="470028"/>
    <lineage>
        <taxon>Bacteria</taxon>
        <taxon>Pseudomonadati</taxon>
        <taxon>Pseudomonadota</taxon>
        <taxon>Alphaproteobacteria</taxon>
        <taxon>Hyphomicrobiales</taxon>
        <taxon>Devosiaceae</taxon>
        <taxon>Devosia</taxon>
    </lineage>
</organism>
<dbReference type="Pfam" id="PF04014">
    <property type="entry name" value="MazE_antitoxin"/>
    <property type="match status" value="1"/>
</dbReference>
<reference evidence="2" key="2">
    <citation type="submission" date="2023-01" db="EMBL/GenBank/DDBJ databases">
        <title>Draft genome sequence of Devosia yakushimensis strain NBRC 103855.</title>
        <authorList>
            <person name="Sun Q."/>
            <person name="Mori K."/>
        </authorList>
    </citation>
    <scope>NUCLEOTIDE SEQUENCE</scope>
    <source>
        <strain evidence="2">NBRC 103855</strain>
    </source>
</reference>
<evidence type="ECO:0000259" key="1">
    <source>
        <dbReference type="SMART" id="SM00966"/>
    </source>
</evidence>
<evidence type="ECO:0000313" key="2">
    <source>
        <dbReference type="EMBL" id="GLQ12452.1"/>
    </source>
</evidence>
<gene>
    <name evidence="2" type="ORF">GCM10007913_43850</name>
</gene>
<comment type="caution">
    <text evidence="2">The sequence shown here is derived from an EMBL/GenBank/DDBJ whole genome shotgun (WGS) entry which is preliminary data.</text>
</comment>
<name>A0ABQ5UK83_9HYPH</name>
<dbReference type="SUPFAM" id="SSF89447">
    <property type="entry name" value="AbrB/MazE/MraZ-like"/>
    <property type="match status" value="1"/>
</dbReference>
<accession>A0ABQ5UK83</accession>
<dbReference type="SMART" id="SM00966">
    <property type="entry name" value="SpoVT_AbrB"/>
    <property type="match status" value="1"/>
</dbReference>
<keyword evidence="3" id="KW-1185">Reference proteome</keyword>
<proteinExistence type="predicted"/>
<dbReference type="InterPro" id="IPR007159">
    <property type="entry name" value="SpoVT-AbrB_dom"/>
</dbReference>